<organism evidence="1 2">
    <name type="scientific">Sumerlaea chitinivorans</name>
    <dbReference type="NCBI Taxonomy" id="2250252"/>
    <lineage>
        <taxon>Bacteria</taxon>
        <taxon>Candidatus Sumerlaeota</taxon>
        <taxon>Candidatus Sumerlaeia</taxon>
        <taxon>Candidatus Sumerlaeales</taxon>
        <taxon>Candidatus Sumerlaeaceae</taxon>
        <taxon>Candidatus Sumerlaea</taxon>
    </lineage>
</organism>
<reference evidence="1 2" key="1">
    <citation type="submission" date="2018-05" db="EMBL/GenBank/DDBJ databases">
        <title>A metagenomic window into the 2 km-deep terrestrial subsurface aquifer revealed taxonomically and functionally diverse microbial community comprising novel uncultured bacterial lineages.</title>
        <authorList>
            <person name="Kadnikov V.V."/>
            <person name="Mardanov A.V."/>
            <person name="Beletsky A.V."/>
            <person name="Banks D."/>
            <person name="Pimenov N.V."/>
            <person name="Frank Y.A."/>
            <person name="Karnachuk O.V."/>
            <person name="Ravin N.V."/>
        </authorList>
    </citation>
    <scope>NUCLEOTIDE SEQUENCE [LARGE SCALE GENOMIC DNA]</scope>
    <source>
        <strain evidence="1">BY</strain>
    </source>
</reference>
<accession>A0A2Z4Y6T6</accession>
<dbReference type="EMBL" id="CP030759">
    <property type="protein sequence ID" value="AXA36649.1"/>
    <property type="molecule type" value="Genomic_DNA"/>
</dbReference>
<evidence type="ECO:0000313" key="2">
    <source>
        <dbReference type="Proteomes" id="UP000262583"/>
    </source>
</evidence>
<dbReference type="AlphaFoldDB" id="A0A2Z4Y6T6"/>
<dbReference type="Proteomes" id="UP000262583">
    <property type="component" value="Chromosome"/>
</dbReference>
<gene>
    <name evidence="1" type="ORF">BRCON_1872</name>
</gene>
<protein>
    <submittedName>
        <fullName evidence="1">Uncharacterized protein</fullName>
    </submittedName>
</protein>
<proteinExistence type="predicted"/>
<evidence type="ECO:0000313" key="1">
    <source>
        <dbReference type="EMBL" id="AXA36649.1"/>
    </source>
</evidence>
<dbReference type="KEGG" id="schv:BRCON_1872"/>
<name>A0A2Z4Y6T6_SUMC1</name>
<sequence>MRSSPSERRFLEKELRTKVVKWTVRLRVGKCLVGQTRAGKFDDAFFK</sequence>